<evidence type="ECO:0000313" key="1">
    <source>
        <dbReference type="Proteomes" id="UP000887581"/>
    </source>
</evidence>
<reference evidence="2" key="1">
    <citation type="submission" date="2022-11" db="UniProtKB">
        <authorList>
            <consortium name="WormBaseParasite"/>
        </authorList>
    </citation>
    <scope>IDENTIFICATION</scope>
</reference>
<organism evidence="1 2">
    <name type="scientific">Setaria digitata</name>
    <dbReference type="NCBI Taxonomy" id="48799"/>
    <lineage>
        <taxon>Eukaryota</taxon>
        <taxon>Metazoa</taxon>
        <taxon>Ecdysozoa</taxon>
        <taxon>Nematoda</taxon>
        <taxon>Chromadorea</taxon>
        <taxon>Rhabditida</taxon>
        <taxon>Spirurina</taxon>
        <taxon>Spiruromorpha</taxon>
        <taxon>Filarioidea</taxon>
        <taxon>Setariidae</taxon>
        <taxon>Setaria</taxon>
    </lineage>
</organism>
<proteinExistence type="predicted"/>
<protein>
    <submittedName>
        <fullName evidence="2">Uncharacterized protein</fullName>
    </submittedName>
</protein>
<accession>A0A915PNB6</accession>
<sequence>MCFIVELWISQVGRLKNEYCGSTCVCDYLVLSSIVIEFAFVRLDPPSPVIKPVRLKTNENKSKLAETNNIVVDVHCEDGATESESVKIEAPKECPSTVFNYMMRARKDNRIIYAPAKIVVTQLRDPGVDICFHVDMQAYSQIPSLHLRIICPNYEPKQAWINGKECMIHG</sequence>
<dbReference type="Proteomes" id="UP000887581">
    <property type="component" value="Unplaced"/>
</dbReference>
<dbReference type="AlphaFoldDB" id="A0A915PNB6"/>
<evidence type="ECO:0000313" key="2">
    <source>
        <dbReference type="WBParaSite" id="sdigi.contig2.g252.t1"/>
    </source>
</evidence>
<dbReference type="WBParaSite" id="sdigi.contig2.g252.t1">
    <property type="protein sequence ID" value="sdigi.contig2.g252.t1"/>
    <property type="gene ID" value="sdigi.contig2.g252"/>
</dbReference>
<name>A0A915PNB6_9BILA</name>
<keyword evidence="1" id="KW-1185">Reference proteome</keyword>